<gene>
    <name evidence="2" type="ORF">B296_00024760</name>
</gene>
<evidence type="ECO:0000313" key="2">
    <source>
        <dbReference type="EMBL" id="RRT67669.1"/>
    </source>
</evidence>
<protein>
    <recommendedName>
        <fullName evidence="1">DUF7477 domain-containing protein</fullName>
    </recommendedName>
</protein>
<evidence type="ECO:0000259" key="1">
    <source>
        <dbReference type="Pfam" id="PF24289"/>
    </source>
</evidence>
<sequence>FNCRYHYNVADARIAQHIQKGNEDGLFVSSVASCTNLWALIMDAGTGFTTQVYELSPLFLHKEWIMVQWEKNYYITALAGANNSSSLVVMSRGNFFLFLPFKWINKKWKEGFFVTAMATAGTRWAVVMSRNAGFSDQVLI</sequence>
<feature type="domain" description="DUF7477" evidence="1">
    <location>
        <begin position="3"/>
        <end position="139"/>
    </location>
</feature>
<reference evidence="2 3" key="1">
    <citation type="journal article" date="2014" name="Agronomy (Basel)">
        <title>A Draft Genome Sequence for Ensete ventricosum, the Drought-Tolerant Tree Against Hunger.</title>
        <authorList>
            <person name="Harrison J."/>
            <person name="Moore K.A."/>
            <person name="Paszkiewicz K."/>
            <person name="Jones T."/>
            <person name="Grant M."/>
            <person name="Ambacheew D."/>
            <person name="Muzemil S."/>
            <person name="Studholme D.J."/>
        </authorList>
    </citation>
    <scope>NUCLEOTIDE SEQUENCE [LARGE SCALE GENOMIC DNA]</scope>
</reference>
<dbReference type="InterPro" id="IPR055900">
    <property type="entry name" value="DUF7477"/>
</dbReference>
<proteinExistence type="predicted"/>
<dbReference type="Proteomes" id="UP000287651">
    <property type="component" value="Unassembled WGS sequence"/>
</dbReference>
<dbReference type="AlphaFoldDB" id="A0A426ZUM1"/>
<feature type="non-terminal residue" evidence="2">
    <location>
        <position position="1"/>
    </location>
</feature>
<dbReference type="Pfam" id="PF24289">
    <property type="entry name" value="DUF7477"/>
    <property type="match status" value="1"/>
</dbReference>
<organism evidence="2 3">
    <name type="scientific">Ensete ventricosum</name>
    <name type="common">Abyssinian banana</name>
    <name type="synonym">Musa ensete</name>
    <dbReference type="NCBI Taxonomy" id="4639"/>
    <lineage>
        <taxon>Eukaryota</taxon>
        <taxon>Viridiplantae</taxon>
        <taxon>Streptophyta</taxon>
        <taxon>Embryophyta</taxon>
        <taxon>Tracheophyta</taxon>
        <taxon>Spermatophyta</taxon>
        <taxon>Magnoliopsida</taxon>
        <taxon>Liliopsida</taxon>
        <taxon>Zingiberales</taxon>
        <taxon>Musaceae</taxon>
        <taxon>Ensete</taxon>
    </lineage>
</organism>
<accession>A0A426ZUM1</accession>
<name>A0A426ZUM1_ENSVE</name>
<evidence type="ECO:0000313" key="3">
    <source>
        <dbReference type="Proteomes" id="UP000287651"/>
    </source>
</evidence>
<dbReference type="EMBL" id="AMZH03004959">
    <property type="protein sequence ID" value="RRT67669.1"/>
    <property type="molecule type" value="Genomic_DNA"/>
</dbReference>
<comment type="caution">
    <text evidence="2">The sequence shown here is derived from an EMBL/GenBank/DDBJ whole genome shotgun (WGS) entry which is preliminary data.</text>
</comment>